<dbReference type="EMBL" id="JABFAE010000005">
    <property type="protein sequence ID" value="MBA0828617.1"/>
    <property type="molecule type" value="Genomic_DNA"/>
</dbReference>
<gene>
    <name evidence="1" type="ORF">Goarm_013271</name>
</gene>
<protein>
    <submittedName>
        <fullName evidence="1">Uncharacterized protein</fullName>
    </submittedName>
</protein>
<evidence type="ECO:0000313" key="1">
    <source>
        <dbReference type="EMBL" id="MBA0828617.1"/>
    </source>
</evidence>
<reference evidence="1 2" key="1">
    <citation type="journal article" date="2019" name="Genome Biol. Evol.">
        <title>Insights into the evolution of the New World diploid cottons (Gossypium, subgenus Houzingenia) based on genome sequencing.</title>
        <authorList>
            <person name="Grover C.E."/>
            <person name="Arick M.A. 2nd"/>
            <person name="Thrash A."/>
            <person name="Conover J.L."/>
            <person name="Sanders W.S."/>
            <person name="Peterson D.G."/>
            <person name="Frelichowski J.E."/>
            <person name="Scheffler J.A."/>
            <person name="Scheffler B.E."/>
            <person name="Wendel J.F."/>
        </authorList>
    </citation>
    <scope>NUCLEOTIDE SEQUENCE [LARGE SCALE GENOMIC DNA]</scope>
    <source>
        <strain evidence="1">6</strain>
        <tissue evidence="1">Leaf</tissue>
    </source>
</reference>
<evidence type="ECO:0000313" key="2">
    <source>
        <dbReference type="Proteomes" id="UP000593575"/>
    </source>
</evidence>
<dbReference type="Proteomes" id="UP000593575">
    <property type="component" value="Unassembled WGS sequence"/>
</dbReference>
<name>A0A7J9J2S9_9ROSI</name>
<keyword evidence="2" id="KW-1185">Reference proteome</keyword>
<accession>A0A7J9J2S9</accession>
<dbReference type="AlphaFoldDB" id="A0A7J9J2S9"/>
<comment type="caution">
    <text evidence="1">The sequence shown here is derived from an EMBL/GenBank/DDBJ whole genome shotgun (WGS) entry which is preliminary data.</text>
</comment>
<organism evidence="1 2">
    <name type="scientific">Gossypium armourianum</name>
    <dbReference type="NCBI Taxonomy" id="34283"/>
    <lineage>
        <taxon>Eukaryota</taxon>
        <taxon>Viridiplantae</taxon>
        <taxon>Streptophyta</taxon>
        <taxon>Embryophyta</taxon>
        <taxon>Tracheophyta</taxon>
        <taxon>Spermatophyta</taxon>
        <taxon>Magnoliopsida</taxon>
        <taxon>eudicotyledons</taxon>
        <taxon>Gunneridae</taxon>
        <taxon>Pentapetalae</taxon>
        <taxon>rosids</taxon>
        <taxon>malvids</taxon>
        <taxon>Malvales</taxon>
        <taxon>Malvaceae</taxon>
        <taxon>Malvoideae</taxon>
        <taxon>Gossypium</taxon>
    </lineage>
</organism>
<sequence>MINYRKKVQMLLVMMIGHAQNVGILTSLSELSVTCGNAIRLSPDLRFL</sequence>
<proteinExistence type="predicted"/>